<evidence type="ECO:0000313" key="2">
    <source>
        <dbReference type="EMBL" id="KAJ5462110.1"/>
    </source>
</evidence>
<comment type="caution">
    <text evidence="2">The sequence shown here is derived from an EMBL/GenBank/DDBJ whole genome shotgun (WGS) entry which is preliminary data.</text>
</comment>
<dbReference type="EMBL" id="JAPVEA010000002">
    <property type="protein sequence ID" value="KAJ5462110.1"/>
    <property type="molecule type" value="Genomic_DNA"/>
</dbReference>
<gene>
    <name evidence="2" type="ORF">N7458_003662</name>
</gene>
<reference evidence="2" key="1">
    <citation type="submission" date="2022-12" db="EMBL/GenBank/DDBJ databases">
        <authorList>
            <person name="Petersen C."/>
        </authorList>
    </citation>
    <scope>NUCLEOTIDE SEQUENCE</scope>
    <source>
        <strain evidence="2">IBT 16125</strain>
    </source>
</reference>
<evidence type="ECO:0000313" key="3">
    <source>
        <dbReference type="Proteomes" id="UP001213681"/>
    </source>
</evidence>
<keyword evidence="3" id="KW-1185">Reference proteome</keyword>
<reference evidence="2" key="2">
    <citation type="journal article" date="2023" name="IMA Fungus">
        <title>Comparative genomic study of the Penicillium genus elucidates a diverse pangenome and 15 lateral gene transfer events.</title>
        <authorList>
            <person name="Petersen C."/>
            <person name="Sorensen T."/>
            <person name="Nielsen M.R."/>
            <person name="Sondergaard T.E."/>
            <person name="Sorensen J.L."/>
            <person name="Fitzpatrick D.A."/>
            <person name="Frisvad J.C."/>
            <person name="Nielsen K.L."/>
        </authorList>
    </citation>
    <scope>NUCLEOTIDE SEQUENCE</scope>
    <source>
        <strain evidence="2">IBT 16125</strain>
    </source>
</reference>
<evidence type="ECO:0000259" key="1">
    <source>
        <dbReference type="Pfam" id="PF12770"/>
    </source>
</evidence>
<dbReference type="AlphaFoldDB" id="A0AAD6CI11"/>
<proteinExistence type="predicted"/>
<dbReference type="GeneID" id="81597288"/>
<organism evidence="2 3">
    <name type="scientific">Penicillium daleae</name>
    <dbReference type="NCBI Taxonomy" id="63821"/>
    <lineage>
        <taxon>Eukaryota</taxon>
        <taxon>Fungi</taxon>
        <taxon>Dikarya</taxon>
        <taxon>Ascomycota</taxon>
        <taxon>Pezizomycotina</taxon>
        <taxon>Eurotiomycetes</taxon>
        <taxon>Eurotiomycetidae</taxon>
        <taxon>Eurotiales</taxon>
        <taxon>Aspergillaceae</taxon>
        <taxon>Penicillium</taxon>
    </lineage>
</organism>
<name>A0AAD6CI11_9EURO</name>
<accession>A0AAD6CI11</accession>
<dbReference type="Pfam" id="PF12770">
    <property type="entry name" value="CHAT"/>
    <property type="match status" value="1"/>
</dbReference>
<dbReference type="RefSeq" id="XP_056771152.1">
    <property type="nucleotide sequence ID" value="XM_056907045.1"/>
</dbReference>
<protein>
    <recommendedName>
        <fullName evidence="1">CHAT domain-containing protein</fullName>
    </recommendedName>
</protein>
<sequence length="495" mass="56688">MSNQLLDETIFTISIVEESYDGKENSWQLKLITNFVQPAFYELKYPLSSAQDAELEWYLEHYATEDRFSELTVRSALRILKLYRNALLRALRVVLAFLQPDDVSLHRRNTLRLLVQSQNTDTHFQSVHWELLEDQSLWSRYLSKASVVRIVGGAQIVRQPSGTYNVLSGFRFSPNKDGRAIVDAEEIASVLANTGIQTVVLNAYWSAHSSRRNAKNLAYALCQKGIENVVAMSSTVTASTACTFIKEMYTEFYVNHQSLSEPVYLARDSLRRRLWRPGRFGSRITLQDEFAPVFYSQEESDLRWDLLQYKELAVRPAGLPPTEYHRINEYGLRAIEQAASTDSVVLLSEDGGVSKLCLASQLALWWQQTGFVESYRILSAFTDKDTLLSDNIYTWIAARDSSSGEDTYLSGRRLLVIDDFENFLFMFKFVLQTEERIERIKVVVQELISIFRAPGNRAILLLISRITPSLPFSTRSSRPYKRLLCLARTLTTLLA</sequence>
<dbReference type="InterPro" id="IPR024983">
    <property type="entry name" value="CHAT_dom"/>
</dbReference>
<feature type="domain" description="CHAT" evidence="1">
    <location>
        <begin position="143"/>
        <end position="261"/>
    </location>
</feature>
<dbReference type="Proteomes" id="UP001213681">
    <property type="component" value="Unassembled WGS sequence"/>
</dbReference>